<dbReference type="eggNOG" id="ENOG502QW5X">
    <property type="taxonomic scope" value="Eukaryota"/>
</dbReference>
<dbReference type="GO" id="GO:0042973">
    <property type="term" value="F:glucan endo-1,3-beta-D-glucosidase activity"/>
    <property type="evidence" value="ECO:0007669"/>
    <property type="project" value="UniProtKB-EC"/>
</dbReference>
<dbReference type="PANTHER" id="PTHR32227">
    <property type="entry name" value="GLUCAN ENDO-1,3-BETA-GLUCOSIDASE BG1-RELATED-RELATED"/>
    <property type="match status" value="1"/>
</dbReference>
<evidence type="ECO:0000256" key="1">
    <source>
        <dbReference type="ARBA" id="ARBA00000382"/>
    </source>
</evidence>
<dbReference type="InterPro" id="IPR044965">
    <property type="entry name" value="Glyco_hydro_17_plant"/>
</dbReference>
<gene>
    <name evidence="7" type="ORF">TCM_010376</name>
</gene>
<accession>A0A061E648</accession>
<dbReference type="SUPFAM" id="SSF51445">
    <property type="entry name" value="(Trans)glycosidases"/>
    <property type="match status" value="1"/>
</dbReference>
<keyword evidence="4" id="KW-0378">Hydrolase</keyword>
<comment type="catalytic activity">
    <reaction evidence="1">
        <text>Hydrolysis of (1-&gt;3)-beta-D-glucosidic linkages in (1-&gt;3)-beta-D-glucans.</text>
        <dbReference type="EC" id="3.2.1.39"/>
    </reaction>
</comment>
<name>A0A061E648_THECC</name>
<evidence type="ECO:0000256" key="3">
    <source>
        <dbReference type="ARBA" id="ARBA00012780"/>
    </source>
</evidence>
<protein>
    <recommendedName>
        <fullName evidence="3">glucan endo-1,3-beta-D-glucosidase</fullName>
        <ecNumber evidence="3">3.2.1.39</ecNumber>
    </recommendedName>
</protein>
<dbReference type="InterPro" id="IPR000490">
    <property type="entry name" value="Glyco_hydro_17"/>
</dbReference>
<evidence type="ECO:0000256" key="5">
    <source>
        <dbReference type="ARBA" id="ARBA00023295"/>
    </source>
</evidence>
<reference evidence="7 8" key="1">
    <citation type="journal article" date="2013" name="Genome Biol.">
        <title>The genome sequence of the most widely cultivated cacao type and its use to identify candidate genes regulating pod color.</title>
        <authorList>
            <person name="Motamayor J.C."/>
            <person name="Mockaitis K."/>
            <person name="Schmutz J."/>
            <person name="Haiminen N."/>
            <person name="Iii D.L."/>
            <person name="Cornejo O."/>
            <person name="Findley S.D."/>
            <person name="Zheng P."/>
            <person name="Utro F."/>
            <person name="Royaert S."/>
            <person name="Saski C."/>
            <person name="Jenkins J."/>
            <person name="Podicheti R."/>
            <person name="Zhao M."/>
            <person name="Scheffler B.E."/>
            <person name="Stack J.C."/>
            <person name="Feltus F.A."/>
            <person name="Mustiga G.M."/>
            <person name="Amores F."/>
            <person name="Phillips W."/>
            <person name="Marelli J.P."/>
            <person name="May G.D."/>
            <person name="Shapiro H."/>
            <person name="Ma J."/>
            <person name="Bustamante C.D."/>
            <person name="Schnell R.J."/>
            <person name="Main D."/>
            <person name="Gilbert D."/>
            <person name="Parida L."/>
            <person name="Kuhn D.N."/>
        </authorList>
    </citation>
    <scope>NUCLEOTIDE SEQUENCE [LARGE SCALE GENOMIC DNA]</scope>
    <source>
        <strain evidence="8">cv. Matina 1-6</strain>
    </source>
</reference>
<dbReference type="InterPro" id="IPR017853">
    <property type="entry name" value="GH"/>
</dbReference>
<evidence type="ECO:0000256" key="6">
    <source>
        <dbReference type="RuleBase" id="RU004335"/>
    </source>
</evidence>
<dbReference type="Proteomes" id="UP000026915">
    <property type="component" value="Chromosome 2"/>
</dbReference>
<organism evidence="7 8">
    <name type="scientific">Theobroma cacao</name>
    <name type="common">Cacao</name>
    <name type="synonym">Cocoa</name>
    <dbReference type="NCBI Taxonomy" id="3641"/>
    <lineage>
        <taxon>Eukaryota</taxon>
        <taxon>Viridiplantae</taxon>
        <taxon>Streptophyta</taxon>
        <taxon>Embryophyta</taxon>
        <taxon>Tracheophyta</taxon>
        <taxon>Spermatophyta</taxon>
        <taxon>Magnoliopsida</taxon>
        <taxon>eudicotyledons</taxon>
        <taxon>Gunneridae</taxon>
        <taxon>Pentapetalae</taxon>
        <taxon>rosids</taxon>
        <taxon>malvids</taxon>
        <taxon>Malvales</taxon>
        <taxon>Malvaceae</taxon>
        <taxon>Byttnerioideae</taxon>
        <taxon>Theobroma</taxon>
    </lineage>
</organism>
<evidence type="ECO:0000256" key="4">
    <source>
        <dbReference type="ARBA" id="ARBA00022801"/>
    </source>
</evidence>
<dbReference type="EMBL" id="CM001880">
    <property type="protein sequence ID" value="EOY00495.1"/>
    <property type="molecule type" value="Genomic_DNA"/>
</dbReference>
<dbReference type="Gene3D" id="3.20.20.80">
    <property type="entry name" value="Glycosidases"/>
    <property type="match status" value="1"/>
</dbReference>
<evidence type="ECO:0000256" key="2">
    <source>
        <dbReference type="ARBA" id="ARBA00008773"/>
    </source>
</evidence>
<dbReference type="GO" id="GO:0005975">
    <property type="term" value="P:carbohydrate metabolic process"/>
    <property type="evidence" value="ECO:0007669"/>
    <property type="project" value="InterPro"/>
</dbReference>
<evidence type="ECO:0000313" key="8">
    <source>
        <dbReference type="Proteomes" id="UP000026915"/>
    </source>
</evidence>
<dbReference type="Gramene" id="EOY00495">
    <property type="protein sequence ID" value="EOY00495"/>
    <property type="gene ID" value="TCM_010376"/>
</dbReference>
<dbReference type="HOGENOM" id="CLU_024953_0_0_1"/>
<evidence type="ECO:0000313" key="7">
    <source>
        <dbReference type="EMBL" id="EOY00495.1"/>
    </source>
</evidence>
<dbReference type="InParanoid" id="A0A061E648"/>
<sequence length="392" mass="43056">MKGSETDGNASSFFFLVCHVSCSYIVSEFPSRGRLEYTLVFLLSSPFRSQPNRVNNKSLYTACQILFKLQSHVAATLGICYGRVANNLPATSEVINILKSNGISDVRIFDADPVTLQSFSGTGINLMIGVPNEMLPSLASGTPIFALQWLQTNILAHIFPSQIRYIAVGNEVFLKDPFYAPYVVPAIVNLYQALQTLNLDSTIKLSSPQAASVLSISYPPSLGTFDPSIRSVLLPLLRFLYETKSPFMVNVYPYFSYISSLKHVSLDYALFRSQNVVQDGMLTYGNLFEASIDAFLYAIEKEGFAEVPVVVSETGWPKGGGVAASAENALAFNENVVRRVVSNVGTPKRPGVGMEVYLFDLFDENGKGGDECEKHFGIFGPDGIKAYDLRFN</sequence>
<dbReference type="AlphaFoldDB" id="A0A061E648"/>
<dbReference type="Pfam" id="PF00332">
    <property type="entry name" value="Glyco_hydro_17"/>
    <property type="match status" value="1"/>
</dbReference>
<dbReference type="EC" id="3.2.1.39" evidence="3"/>
<keyword evidence="5" id="KW-0326">Glycosidase</keyword>
<dbReference type="FunFam" id="3.20.20.80:FF:000010">
    <property type="entry name" value="glucan endo-1,3-beta-glucosidase, basic"/>
    <property type="match status" value="1"/>
</dbReference>
<dbReference type="OMA" id="PIGICYG"/>
<proteinExistence type="inferred from homology"/>
<comment type="similarity">
    <text evidence="2 6">Belongs to the glycosyl hydrolase 17 family.</text>
</comment>
<keyword evidence="8" id="KW-1185">Reference proteome</keyword>